<evidence type="ECO:0000313" key="9">
    <source>
        <dbReference type="EMBL" id="TQM72280.1"/>
    </source>
</evidence>
<accession>A0A543INY6</accession>
<dbReference type="EC" id="3.1.3.25" evidence="8"/>
<dbReference type="EMBL" id="VFPO01000001">
    <property type="protein sequence ID" value="TQM72280.1"/>
    <property type="molecule type" value="Genomic_DNA"/>
</dbReference>
<dbReference type="GO" id="GO:0006020">
    <property type="term" value="P:inositol metabolic process"/>
    <property type="evidence" value="ECO:0007669"/>
    <property type="project" value="TreeGrafter"/>
</dbReference>
<dbReference type="Gene3D" id="3.40.190.80">
    <property type="match status" value="1"/>
</dbReference>
<dbReference type="OrthoDB" id="9772456at2"/>
<dbReference type="PROSITE" id="PS00630">
    <property type="entry name" value="IMP_2"/>
    <property type="match status" value="1"/>
</dbReference>
<comment type="catalytic activity">
    <reaction evidence="1 8">
        <text>a myo-inositol phosphate + H2O = myo-inositol + phosphate</text>
        <dbReference type="Rhea" id="RHEA:24056"/>
        <dbReference type="ChEBI" id="CHEBI:15377"/>
        <dbReference type="ChEBI" id="CHEBI:17268"/>
        <dbReference type="ChEBI" id="CHEBI:43474"/>
        <dbReference type="ChEBI" id="CHEBI:84139"/>
        <dbReference type="EC" id="3.1.3.25"/>
    </reaction>
</comment>
<dbReference type="GO" id="GO:0007165">
    <property type="term" value="P:signal transduction"/>
    <property type="evidence" value="ECO:0007669"/>
    <property type="project" value="TreeGrafter"/>
</dbReference>
<comment type="cofactor">
    <cofactor evidence="2 7 8">
        <name>Mg(2+)</name>
        <dbReference type="ChEBI" id="CHEBI:18420"/>
    </cofactor>
</comment>
<sequence>MTDAPAALLPVALRAAEIASDLVHTRVPGLLTAKGDRDMASEVDYAVERAVRDYLKERTPDIAILGEEEGITGDTAGELMWAIDPVDGTANFVRNIPLCGFSLGLIERGRPVVGVIDLPFLGTRYHAAQHTGAYLGDRRIQASMTTDLKDAIVAIGDYAVGEGAEAKNRQRIALTERLAANVQRVRMLGSAAIDLAWVAEGKLDASITLSNKPWDTAAGVIIAREAGAKVTDQDGTDHTAISTATVAANSTIAVELASILKTVVAASQGQS</sequence>
<dbReference type="RefSeq" id="WP_141973765.1">
    <property type="nucleotide sequence ID" value="NZ_VFPO01000001.1"/>
</dbReference>
<dbReference type="PANTHER" id="PTHR20854">
    <property type="entry name" value="INOSITOL MONOPHOSPHATASE"/>
    <property type="match status" value="1"/>
</dbReference>
<dbReference type="InterPro" id="IPR033942">
    <property type="entry name" value="IMPase"/>
</dbReference>
<dbReference type="CDD" id="cd01639">
    <property type="entry name" value="IMPase"/>
    <property type="match status" value="1"/>
</dbReference>
<dbReference type="InterPro" id="IPR020583">
    <property type="entry name" value="Inositol_monoP_metal-BS"/>
</dbReference>
<dbReference type="PANTHER" id="PTHR20854:SF4">
    <property type="entry name" value="INOSITOL-1-MONOPHOSPHATASE-RELATED"/>
    <property type="match status" value="1"/>
</dbReference>
<dbReference type="Gene3D" id="3.30.540.10">
    <property type="entry name" value="Fructose-1,6-Bisphosphatase, subunit A, domain 1"/>
    <property type="match status" value="1"/>
</dbReference>
<dbReference type="Pfam" id="PF00459">
    <property type="entry name" value="Inositol_P"/>
    <property type="match status" value="1"/>
</dbReference>
<keyword evidence="5 8" id="KW-0378">Hydrolase</keyword>
<dbReference type="InterPro" id="IPR000760">
    <property type="entry name" value="Inositol_monophosphatase-like"/>
</dbReference>
<evidence type="ECO:0000256" key="8">
    <source>
        <dbReference type="RuleBase" id="RU364068"/>
    </source>
</evidence>
<feature type="binding site" evidence="7">
    <location>
        <position position="87"/>
    </location>
    <ligand>
        <name>Mg(2+)</name>
        <dbReference type="ChEBI" id="CHEBI:18420"/>
        <label>1</label>
        <note>catalytic</note>
    </ligand>
</feature>
<dbReference type="Proteomes" id="UP000316706">
    <property type="component" value="Unassembled WGS sequence"/>
</dbReference>
<organism evidence="9 10">
    <name type="scientific">Actinomadura hallensis</name>
    <dbReference type="NCBI Taxonomy" id="337895"/>
    <lineage>
        <taxon>Bacteria</taxon>
        <taxon>Bacillati</taxon>
        <taxon>Actinomycetota</taxon>
        <taxon>Actinomycetes</taxon>
        <taxon>Streptosporangiales</taxon>
        <taxon>Thermomonosporaceae</taxon>
        <taxon>Actinomadura</taxon>
    </lineage>
</organism>
<feature type="binding site" evidence="7">
    <location>
        <position position="67"/>
    </location>
    <ligand>
        <name>Mg(2+)</name>
        <dbReference type="ChEBI" id="CHEBI:18420"/>
        <label>1</label>
        <note>catalytic</note>
    </ligand>
</feature>
<dbReference type="GO" id="GO:0046854">
    <property type="term" value="P:phosphatidylinositol phosphate biosynthetic process"/>
    <property type="evidence" value="ECO:0007669"/>
    <property type="project" value="InterPro"/>
</dbReference>
<evidence type="ECO:0000256" key="1">
    <source>
        <dbReference type="ARBA" id="ARBA00001033"/>
    </source>
</evidence>
<evidence type="ECO:0000256" key="3">
    <source>
        <dbReference type="ARBA" id="ARBA00009759"/>
    </source>
</evidence>
<comment type="caution">
    <text evidence="9">The sequence shown here is derived from an EMBL/GenBank/DDBJ whole genome shotgun (WGS) entry which is preliminary data.</text>
</comment>
<evidence type="ECO:0000256" key="5">
    <source>
        <dbReference type="ARBA" id="ARBA00022801"/>
    </source>
</evidence>
<dbReference type="PRINTS" id="PR00377">
    <property type="entry name" value="IMPHPHTASES"/>
</dbReference>
<dbReference type="GO" id="GO:0008934">
    <property type="term" value="F:inositol monophosphate 1-phosphatase activity"/>
    <property type="evidence" value="ECO:0007669"/>
    <property type="project" value="InterPro"/>
</dbReference>
<comment type="similarity">
    <text evidence="3 8">Belongs to the inositol monophosphatase superfamily.</text>
</comment>
<proteinExistence type="inferred from homology"/>
<keyword evidence="6 7" id="KW-0460">Magnesium</keyword>
<dbReference type="SUPFAM" id="SSF56655">
    <property type="entry name" value="Carbohydrate phosphatase"/>
    <property type="match status" value="1"/>
</dbReference>
<keyword evidence="10" id="KW-1185">Reference proteome</keyword>
<evidence type="ECO:0000256" key="6">
    <source>
        <dbReference type="ARBA" id="ARBA00022842"/>
    </source>
</evidence>
<gene>
    <name evidence="9" type="ORF">FHX41_6077</name>
</gene>
<evidence type="ECO:0000256" key="4">
    <source>
        <dbReference type="ARBA" id="ARBA00022723"/>
    </source>
</evidence>
<keyword evidence="4 7" id="KW-0479">Metal-binding</keyword>
<protein>
    <recommendedName>
        <fullName evidence="8">Inositol-1-monophosphatase</fullName>
        <ecNumber evidence="8">3.1.3.25</ecNumber>
    </recommendedName>
</protein>
<evidence type="ECO:0000313" key="10">
    <source>
        <dbReference type="Proteomes" id="UP000316706"/>
    </source>
</evidence>
<feature type="binding site" evidence="7">
    <location>
        <position position="215"/>
    </location>
    <ligand>
        <name>Mg(2+)</name>
        <dbReference type="ChEBI" id="CHEBI:18420"/>
        <label>1</label>
        <note>catalytic</note>
    </ligand>
</feature>
<dbReference type="AlphaFoldDB" id="A0A543INY6"/>
<dbReference type="GO" id="GO:0046872">
    <property type="term" value="F:metal ion binding"/>
    <property type="evidence" value="ECO:0007669"/>
    <property type="project" value="UniProtKB-KW"/>
</dbReference>
<reference evidence="9 10" key="1">
    <citation type="submission" date="2019-06" db="EMBL/GenBank/DDBJ databases">
        <title>Sequencing the genomes of 1000 actinobacteria strains.</title>
        <authorList>
            <person name="Klenk H.-P."/>
        </authorList>
    </citation>
    <scope>NUCLEOTIDE SEQUENCE [LARGE SCALE GENOMIC DNA]</scope>
    <source>
        <strain evidence="9 10">DSM 45043</strain>
    </source>
</reference>
<evidence type="ECO:0000256" key="2">
    <source>
        <dbReference type="ARBA" id="ARBA00001946"/>
    </source>
</evidence>
<evidence type="ECO:0000256" key="7">
    <source>
        <dbReference type="PIRSR" id="PIRSR600760-2"/>
    </source>
</evidence>
<name>A0A543INY6_9ACTN</name>
<feature type="binding site" evidence="7">
    <location>
        <position position="84"/>
    </location>
    <ligand>
        <name>Mg(2+)</name>
        <dbReference type="ChEBI" id="CHEBI:18420"/>
        <label>1</label>
        <note>catalytic</note>
    </ligand>
</feature>
<dbReference type="PROSITE" id="PS00629">
    <property type="entry name" value="IMP_1"/>
    <property type="match status" value="1"/>
</dbReference>
<dbReference type="InterPro" id="IPR020550">
    <property type="entry name" value="Inositol_monophosphatase_CS"/>
</dbReference>